<evidence type="ECO:0000256" key="1">
    <source>
        <dbReference type="SAM" id="MobiDB-lite"/>
    </source>
</evidence>
<feature type="region of interest" description="Disordered" evidence="1">
    <location>
        <begin position="234"/>
        <end position="277"/>
    </location>
</feature>
<evidence type="ECO:0000313" key="2">
    <source>
        <dbReference type="EMBL" id="GME80571.1"/>
    </source>
</evidence>
<comment type="caution">
    <text evidence="2">The sequence shown here is derived from an EMBL/GenBank/DDBJ whole genome shotgun (WGS) entry which is preliminary data.</text>
</comment>
<feature type="compositionally biased region" description="Polar residues" evidence="1">
    <location>
        <begin position="20"/>
        <end position="46"/>
    </location>
</feature>
<protein>
    <submittedName>
        <fullName evidence="2">Unnamed protein product</fullName>
    </submittedName>
</protein>
<evidence type="ECO:0000313" key="3">
    <source>
        <dbReference type="Proteomes" id="UP001165120"/>
    </source>
</evidence>
<dbReference type="CDD" id="cd14724">
    <property type="entry name" value="ZIP_Gal4-like_1"/>
    <property type="match status" value="1"/>
</dbReference>
<sequence>MGNTHENSLDIVKTEIRPFPNSTNSQNIESLAPSSVPMTSTTGSSTESKDFQQDLLTLRSRVKELESILHSQQMPSSPDTSSVSLTTPTNSKAVNLVKPCYSDGILPATLSESSSISGYSQDSQQTKISIDTVVFPAGKPALFKSSMTASIDNILSCKNLFKKDPIMRVYRTFVKLGSWRNSAKIQYEILKTKSIEDTAAEQATRRTGNYYYGDIGPKTTQNTTETANQGVTAATNTGTSESSKGGNTNDNNNSGLNENEAKKDDPTKSKETSKEERIEIRKSLLQFH</sequence>
<reference evidence="2" key="1">
    <citation type="submission" date="2023-04" db="EMBL/GenBank/DDBJ databases">
        <title>Candida boidinii NBRC 10035.</title>
        <authorList>
            <person name="Ichikawa N."/>
            <person name="Sato H."/>
            <person name="Tonouchi N."/>
        </authorList>
    </citation>
    <scope>NUCLEOTIDE SEQUENCE</scope>
    <source>
        <strain evidence="2">NBRC 10035</strain>
    </source>
</reference>
<gene>
    <name evidence="2" type="ORF">Cboi02_000642500</name>
</gene>
<dbReference type="AlphaFoldDB" id="A0A9W6T689"/>
<feature type="compositionally biased region" description="Low complexity" evidence="1">
    <location>
        <begin position="242"/>
        <end position="258"/>
    </location>
</feature>
<feature type="compositionally biased region" description="Basic and acidic residues" evidence="1">
    <location>
        <begin position="259"/>
        <end position="277"/>
    </location>
</feature>
<keyword evidence="3" id="KW-1185">Reference proteome</keyword>
<feature type="region of interest" description="Disordered" evidence="1">
    <location>
        <begin position="1"/>
        <end position="51"/>
    </location>
</feature>
<dbReference type="EMBL" id="BSXN01004097">
    <property type="protein sequence ID" value="GME80571.1"/>
    <property type="molecule type" value="Genomic_DNA"/>
</dbReference>
<dbReference type="Proteomes" id="UP001165120">
    <property type="component" value="Unassembled WGS sequence"/>
</dbReference>
<name>A0A9W6T689_CANBO</name>
<organism evidence="2 3">
    <name type="scientific">Candida boidinii</name>
    <name type="common">Yeast</name>
    <dbReference type="NCBI Taxonomy" id="5477"/>
    <lineage>
        <taxon>Eukaryota</taxon>
        <taxon>Fungi</taxon>
        <taxon>Dikarya</taxon>
        <taxon>Ascomycota</taxon>
        <taxon>Saccharomycotina</taxon>
        <taxon>Pichiomycetes</taxon>
        <taxon>Pichiales</taxon>
        <taxon>Pichiaceae</taxon>
        <taxon>Ogataea</taxon>
        <taxon>Ogataea/Candida clade</taxon>
    </lineage>
</organism>
<accession>A0A9W6T689</accession>
<proteinExistence type="predicted"/>